<dbReference type="EC" id="2.3.1.118" evidence="3"/>
<gene>
    <name evidence="3" type="primary">nhoA</name>
    <name evidence="3" type="ORF">LuPra_02076</name>
</gene>
<reference evidence="3 4" key="1">
    <citation type="journal article" date="2016" name="Genome Announc.">
        <title>First Complete Genome Sequence of a Subdivision 6 Acidobacterium Strain.</title>
        <authorList>
            <person name="Huang S."/>
            <person name="Vieira S."/>
            <person name="Bunk B."/>
            <person name="Riedel T."/>
            <person name="Sproer C."/>
            <person name="Overmann J."/>
        </authorList>
    </citation>
    <scope>NUCLEOTIDE SEQUENCE [LARGE SCALE GENOMIC DNA]</scope>
    <source>
        <strain evidence="4">DSM 100886 HEG_-6_39</strain>
    </source>
</reference>
<evidence type="ECO:0000256" key="1">
    <source>
        <dbReference type="ARBA" id="ARBA00006547"/>
    </source>
</evidence>
<proteinExistence type="inferred from homology"/>
<dbReference type="Gene3D" id="2.40.128.150">
    <property type="entry name" value="Cysteine proteinases"/>
    <property type="match status" value="1"/>
</dbReference>
<dbReference type="Pfam" id="PF00797">
    <property type="entry name" value="Acetyltransf_2"/>
    <property type="match status" value="1"/>
</dbReference>
<dbReference type="InterPro" id="IPR001447">
    <property type="entry name" value="Arylamine_N-AcTrfase"/>
</dbReference>
<keyword evidence="4" id="KW-1185">Reference proteome</keyword>
<dbReference type="PRINTS" id="PR01543">
    <property type="entry name" value="ANATRNSFRASE"/>
</dbReference>
<dbReference type="Gene3D" id="3.30.2140.10">
    <property type="entry name" value="Arylamine N-acetyltransferase"/>
    <property type="match status" value="1"/>
</dbReference>
<dbReference type="PATRIC" id="fig|1813736.3.peg.2179"/>
<dbReference type="RefSeq" id="WP_110174625.1">
    <property type="nucleotide sequence ID" value="NZ_CP015136.1"/>
</dbReference>
<dbReference type="SUPFAM" id="SSF54001">
    <property type="entry name" value="Cysteine proteinases"/>
    <property type="match status" value="1"/>
</dbReference>
<name>A0A143PKV9_LUTPR</name>
<evidence type="ECO:0000313" key="4">
    <source>
        <dbReference type="Proteomes" id="UP000076079"/>
    </source>
</evidence>
<evidence type="ECO:0000313" key="3">
    <source>
        <dbReference type="EMBL" id="AMY08870.1"/>
    </source>
</evidence>
<dbReference type="InterPro" id="IPR038765">
    <property type="entry name" value="Papain-like_cys_pep_sf"/>
</dbReference>
<organism evidence="3 4">
    <name type="scientific">Luteitalea pratensis</name>
    <dbReference type="NCBI Taxonomy" id="1855912"/>
    <lineage>
        <taxon>Bacteria</taxon>
        <taxon>Pseudomonadati</taxon>
        <taxon>Acidobacteriota</taxon>
        <taxon>Vicinamibacteria</taxon>
        <taxon>Vicinamibacterales</taxon>
        <taxon>Vicinamibacteraceae</taxon>
        <taxon>Luteitalea</taxon>
    </lineage>
</organism>
<dbReference type="STRING" id="1855912.LuPra_02076"/>
<comment type="similarity">
    <text evidence="1 2">Belongs to the arylamine N-acetyltransferase family.</text>
</comment>
<evidence type="ECO:0000256" key="2">
    <source>
        <dbReference type="RuleBase" id="RU003452"/>
    </source>
</evidence>
<sequence length="275" mass="30818">MTTQTEWLDLYFARIGYGGPAAPTLGVLQAISAGHVDAIPFENLDVLLGRPIELTHDALVDKLVRGHRGGYCFEQNGLLLDVLQAIGFSVRPLSARVRYQQPRDFTPARTHLFLQVDLDGEPWMADVGFGGFSLATPIRLVANTAQQTPHDQRRIVAEDGRWFHQIRLGEAWQDLHEFAREEMPLIDRVVSNWYTSTYPTSSFRQRLVAARARPGGHRLTLLNRELTRRQPDGGADVTSIDTPGQLLEVLESEFGLTFPAGTTFPCPGLEWDTER</sequence>
<dbReference type="KEGG" id="abac:LuPra_02076"/>
<protein>
    <submittedName>
        <fullName evidence="3">N-hydroxyarylamine O-acetyltransferase</fullName>
        <ecNumber evidence="3">2.3.1.118</ecNumber>
    </submittedName>
</protein>
<dbReference type="PANTHER" id="PTHR11786:SF0">
    <property type="entry name" value="ARYLAMINE N-ACETYLTRANSFERASE 4-RELATED"/>
    <property type="match status" value="1"/>
</dbReference>
<dbReference type="PANTHER" id="PTHR11786">
    <property type="entry name" value="N-HYDROXYARYLAMINE O-ACETYLTRANSFERASE"/>
    <property type="match status" value="1"/>
</dbReference>
<dbReference type="AlphaFoldDB" id="A0A143PKV9"/>
<dbReference type="GO" id="GO:0046990">
    <property type="term" value="F:N-hydroxyarylamine O-acetyltransferase activity"/>
    <property type="evidence" value="ECO:0007669"/>
    <property type="project" value="UniProtKB-EC"/>
</dbReference>
<dbReference type="OrthoDB" id="7181050at2"/>
<keyword evidence="3" id="KW-0012">Acyltransferase</keyword>
<reference evidence="4" key="2">
    <citation type="submission" date="2016-04" db="EMBL/GenBank/DDBJ databases">
        <title>First Complete Genome Sequence of a Subdivision 6 Acidobacterium.</title>
        <authorList>
            <person name="Huang S."/>
            <person name="Vieira S."/>
            <person name="Bunk B."/>
            <person name="Riedel T."/>
            <person name="Sproeer C."/>
            <person name="Overmann J."/>
        </authorList>
    </citation>
    <scope>NUCLEOTIDE SEQUENCE [LARGE SCALE GENOMIC DNA]</scope>
    <source>
        <strain evidence="4">DSM 100886 HEG_-6_39</strain>
    </source>
</reference>
<keyword evidence="3" id="KW-0808">Transferase</keyword>
<accession>A0A143PKV9</accession>
<dbReference type="EMBL" id="CP015136">
    <property type="protein sequence ID" value="AMY08870.1"/>
    <property type="molecule type" value="Genomic_DNA"/>
</dbReference>
<dbReference type="Proteomes" id="UP000076079">
    <property type="component" value="Chromosome"/>
</dbReference>